<feature type="transmembrane region" description="Helical" evidence="6">
    <location>
        <begin position="380"/>
        <end position="401"/>
    </location>
</feature>
<feature type="transmembrane region" description="Helical" evidence="6">
    <location>
        <begin position="39"/>
        <end position="58"/>
    </location>
</feature>
<dbReference type="InterPro" id="IPR038770">
    <property type="entry name" value="Na+/solute_symporter_sf"/>
</dbReference>
<accession>A0A175YKM5</accession>
<dbReference type="InterPro" id="IPR050794">
    <property type="entry name" value="CPA2_transporter"/>
</dbReference>
<keyword evidence="2" id="KW-0813">Transport</keyword>
<protein>
    <recommendedName>
        <fullName evidence="7">Cation/H(+) antiporter C-terminal domain-containing protein</fullName>
    </recommendedName>
</protein>
<dbReference type="EMBL" id="CP093350">
    <property type="protein sequence ID" value="WOH10925.1"/>
    <property type="molecule type" value="Genomic_DNA"/>
</dbReference>
<gene>
    <name evidence="8" type="ORF">DCAR_028887</name>
    <name evidence="9" type="ORF">DCAR_0830402</name>
</gene>
<evidence type="ECO:0000313" key="8">
    <source>
        <dbReference type="EMBL" id="KZM83691.1"/>
    </source>
</evidence>
<keyword evidence="4" id="KW-0630">Potassium</keyword>
<keyword evidence="6" id="KW-0812">Transmembrane</keyword>
<dbReference type="KEGG" id="dcr:108197892"/>
<dbReference type="PANTHER" id="PTHR32468">
    <property type="entry name" value="CATION/H + ANTIPORTER"/>
    <property type="match status" value="1"/>
</dbReference>
<evidence type="ECO:0000256" key="4">
    <source>
        <dbReference type="ARBA" id="ARBA00022958"/>
    </source>
</evidence>
<dbReference type="Gene3D" id="1.20.1530.20">
    <property type="match status" value="1"/>
</dbReference>
<feature type="transmembrane region" description="Helical" evidence="6">
    <location>
        <begin position="270"/>
        <end position="294"/>
    </location>
</feature>
<evidence type="ECO:0000256" key="1">
    <source>
        <dbReference type="ARBA" id="ARBA00004141"/>
    </source>
</evidence>
<evidence type="ECO:0000313" key="10">
    <source>
        <dbReference type="Proteomes" id="UP000077755"/>
    </source>
</evidence>
<keyword evidence="10" id="KW-1185">Reference proteome</keyword>
<dbReference type="PANTHER" id="PTHR32468:SF96">
    <property type="entry name" value="CATION_H(+) ANTIPORTER 26-RELATED"/>
    <property type="match status" value="1"/>
</dbReference>
<feature type="transmembrane region" description="Helical" evidence="6">
    <location>
        <begin position="162"/>
        <end position="187"/>
    </location>
</feature>
<dbReference type="EMBL" id="LNRQ01000008">
    <property type="protein sequence ID" value="KZM83691.1"/>
    <property type="molecule type" value="Genomic_DNA"/>
</dbReference>
<keyword evidence="5" id="KW-0406">Ion transport</keyword>
<feature type="transmembrane region" description="Helical" evidence="6">
    <location>
        <begin position="413"/>
        <end position="435"/>
    </location>
</feature>
<comment type="subcellular location">
    <subcellularLocation>
        <location evidence="1">Membrane</location>
        <topology evidence="1">Multi-pass membrane protein</topology>
    </subcellularLocation>
</comment>
<dbReference type="GO" id="GO:0012505">
    <property type="term" value="C:endomembrane system"/>
    <property type="evidence" value="ECO:0007669"/>
    <property type="project" value="TreeGrafter"/>
</dbReference>
<evidence type="ECO:0000256" key="5">
    <source>
        <dbReference type="ARBA" id="ARBA00023065"/>
    </source>
</evidence>
<reference evidence="8" key="1">
    <citation type="journal article" date="2016" name="Nat. Genet.">
        <title>A high-quality carrot genome assembly provides new insights into carotenoid accumulation and asterid genome evolution.</title>
        <authorList>
            <person name="Iorizzo M."/>
            <person name="Ellison S."/>
            <person name="Senalik D."/>
            <person name="Zeng P."/>
            <person name="Satapoomin P."/>
            <person name="Huang J."/>
            <person name="Bowman M."/>
            <person name="Iovene M."/>
            <person name="Sanseverino W."/>
            <person name="Cavagnaro P."/>
            <person name="Yildiz M."/>
            <person name="Macko-Podgorni A."/>
            <person name="Moranska E."/>
            <person name="Grzebelus E."/>
            <person name="Grzebelus D."/>
            <person name="Ashrafi H."/>
            <person name="Zheng Z."/>
            <person name="Cheng S."/>
            <person name="Spooner D."/>
            <person name="Van Deynze A."/>
            <person name="Simon P."/>
        </authorList>
    </citation>
    <scope>NUCLEOTIDE SEQUENCE [LARGE SCALE GENOMIC DNA]</scope>
    <source>
        <tissue evidence="8">Leaf</tissue>
    </source>
</reference>
<dbReference type="Pfam" id="PF23259">
    <property type="entry name" value="CHX17_C"/>
    <property type="match status" value="1"/>
</dbReference>
<proteinExistence type="predicted"/>
<sequence length="805" mass="88887">MSNSSEGPHGPIYCEKFQLQVISTGIFAGSNPTHSTLPLLLLQLGLVSLLGGVLQFVFRPLGVPKHVLDILSGILLGPSGIARNKSIFETLFAPKGAMVLDVYEMVSTILFSFFIGLRTDVKIIKRAGGLALTMGILCSILPQIINAIVLRVLTKDMSDDSALSHALTSCAGLEGLINFHVVYTTLVDQKFLNTEVGRVALSSSMISGFCSWIMIMVRKLYDDSVRGRIAQSMLSPFFRAFMIVITVYVLRPIMFWMISRTPEGKTLKQSYVCSMTLFCFGLAFYSEITGMHHVFSSILLGLAVPDDSPLQSGLVHKLEGFVNGVLMPSFIINVGRKVDIYQLKGSSVGKVEVLVATSFLGKLASSLIASTFWNMALMDAFLIGLLVTCQGIFDIQFFTIAEKLEKNLTIECFTVMVIMALVIPTIVTPIVAYIYNPSTLYKTSAKRGIHATKYNLEFKILACIHQEDTVTTLINVLEASNPTRKSPITAYVLDLVELVGQSIPLFISHKLKRSPSSRSNRTQRIIKAFYQYELQNQEFVTVHCFTSVAPFETMHNDICLLALEKGTSLIILSQGMVTNSSVKEMNNHVMENAPCTVGILVDRKALGESNAAVSPWLCFHACLIFIGGSDDREALTYCSRMCEHANISLTVIHITELIQSQLDLDAMDRFRDTNVYNNRVFYNSVTVKEGTETVRALQTLNNVDCDLIVVGRRHDPESAVMSGLADWGEKTPDMGTIGDIVVSPDIDNKAAVMILQAHSLDHEIEVIPTTPPLTPNKNLKCITTVDPDKDLWQLPELHSDKRSPR</sequence>
<evidence type="ECO:0000313" key="9">
    <source>
        <dbReference type="EMBL" id="WOH10925.1"/>
    </source>
</evidence>
<feature type="transmembrane region" description="Helical" evidence="6">
    <location>
        <begin position="129"/>
        <end position="150"/>
    </location>
</feature>
<evidence type="ECO:0000256" key="2">
    <source>
        <dbReference type="ARBA" id="ARBA00022448"/>
    </source>
</evidence>
<feature type="transmembrane region" description="Helical" evidence="6">
    <location>
        <begin position="199"/>
        <end position="217"/>
    </location>
</feature>
<keyword evidence="6" id="KW-0472">Membrane</keyword>
<dbReference type="GO" id="GO:0098662">
    <property type="term" value="P:inorganic cation transmembrane transport"/>
    <property type="evidence" value="ECO:0007669"/>
    <property type="project" value="TreeGrafter"/>
</dbReference>
<dbReference type="OMA" id="FMFISYI"/>
<organism evidence="8">
    <name type="scientific">Daucus carota subsp. sativus</name>
    <name type="common">Carrot</name>
    <dbReference type="NCBI Taxonomy" id="79200"/>
    <lineage>
        <taxon>Eukaryota</taxon>
        <taxon>Viridiplantae</taxon>
        <taxon>Streptophyta</taxon>
        <taxon>Embryophyta</taxon>
        <taxon>Tracheophyta</taxon>
        <taxon>Spermatophyta</taxon>
        <taxon>Magnoliopsida</taxon>
        <taxon>eudicotyledons</taxon>
        <taxon>Gunneridae</taxon>
        <taxon>Pentapetalae</taxon>
        <taxon>asterids</taxon>
        <taxon>campanulids</taxon>
        <taxon>Apiales</taxon>
        <taxon>Apiaceae</taxon>
        <taxon>Apioideae</taxon>
        <taxon>Scandiceae</taxon>
        <taxon>Daucinae</taxon>
        <taxon>Daucus</taxon>
        <taxon>Daucus sect. Daucus</taxon>
    </lineage>
</organism>
<evidence type="ECO:0000256" key="3">
    <source>
        <dbReference type="ARBA" id="ARBA00022538"/>
    </source>
</evidence>
<keyword evidence="6" id="KW-1133">Transmembrane helix</keyword>
<dbReference type="GO" id="GO:0016020">
    <property type="term" value="C:membrane"/>
    <property type="evidence" value="ECO:0007669"/>
    <property type="project" value="UniProtKB-SubCell"/>
</dbReference>
<dbReference type="Proteomes" id="UP000077755">
    <property type="component" value="Chromosome 8"/>
</dbReference>
<dbReference type="InterPro" id="IPR057290">
    <property type="entry name" value="CHX17_C"/>
</dbReference>
<reference evidence="9" key="2">
    <citation type="submission" date="2022-03" db="EMBL/GenBank/DDBJ databases">
        <title>Draft title - Genomic analysis of global carrot germplasm unveils the trajectory of domestication and the origin of high carotenoid orange carrot.</title>
        <authorList>
            <person name="Iorizzo M."/>
            <person name="Ellison S."/>
            <person name="Senalik D."/>
            <person name="Macko-Podgorni A."/>
            <person name="Grzebelus D."/>
            <person name="Bostan H."/>
            <person name="Rolling W."/>
            <person name="Curaba J."/>
            <person name="Simon P."/>
        </authorList>
    </citation>
    <scope>NUCLEOTIDE SEQUENCE</scope>
    <source>
        <tissue evidence="9">Leaf</tissue>
    </source>
</reference>
<feature type="transmembrane region" description="Helical" evidence="6">
    <location>
        <begin position="237"/>
        <end position="258"/>
    </location>
</feature>
<name>A0A175YKM5_DAUCS</name>
<dbReference type="GO" id="GO:0006813">
    <property type="term" value="P:potassium ion transport"/>
    <property type="evidence" value="ECO:0007669"/>
    <property type="project" value="UniProtKB-KW"/>
</dbReference>
<dbReference type="OrthoDB" id="1868135at2759"/>
<evidence type="ECO:0000259" key="7">
    <source>
        <dbReference type="Pfam" id="PF23259"/>
    </source>
</evidence>
<keyword evidence="3" id="KW-0633">Potassium transport</keyword>
<dbReference type="Gramene" id="KZM83691">
    <property type="protein sequence ID" value="KZM83691"/>
    <property type="gene ID" value="DCAR_028887"/>
</dbReference>
<evidence type="ECO:0000256" key="6">
    <source>
        <dbReference type="SAM" id="Phobius"/>
    </source>
</evidence>
<feature type="domain" description="Cation/H(+) antiporter C-terminal" evidence="7">
    <location>
        <begin position="623"/>
        <end position="757"/>
    </location>
</feature>
<dbReference type="AlphaFoldDB" id="A0A175YKM5"/>
<dbReference type="GO" id="GO:0006885">
    <property type="term" value="P:regulation of pH"/>
    <property type="evidence" value="ECO:0007669"/>
    <property type="project" value="TreeGrafter"/>
</dbReference>